<dbReference type="SUPFAM" id="SSF52540">
    <property type="entry name" value="P-loop containing nucleoside triphosphate hydrolases"/>
    <property type="match status" value="2"/>
</dbReference>
<dbReference type="InterPro" id="IPR011050">
    <property type="entry name" value="Pectin_lyase_fold/virulence"/>
</dbReference>
<dbReference type="RefSeq" id="WP_126824563.1">
    <property type="nucleotide sequence ID" value="NZ_JBHLWU010000002.1"/>
</dbReference>
<dbReference type="SUPFAM" id="SSF51126">
    <property type="entry name" value="Pectin lyase-like"/>
    <property type="match status" value="1"/>
</dbReference>
<keyword evidence="2" id="KW-0547">Nucleotide-binding</keyword>
<organism evidence="5 6">
    <name type="scientific">Vagococcus entomophilus</name>
    <dbReference type="NCBI Taxonomy" id="1160095"/>
    <lineage>
        <taxon>Bacteria</taxon>
        <taxon>Bacillati</taxon>
        <taxon>Bacillota</taxon>
        <taxon>Bacilli</taxon>
        <taxon>Lactobacillales</taxon>
        <taxon>Enterococcaceae</taxon>
        <taxon>Vagococcus</taxon>
    </lineage>
</organism>
<dbReference type="Pfam" id="PF00004">
    <property type="entry name" value="AAA"/>
    <property type="match status" value="2"/>
</dbReference>
<feature type="domain" description="AAA+ ATPase" evidence="4">
    <location>
        <begin position="362"/>
        <end position="500"/>
    </location>
</feature>
<dbReference type="InterPro" id="IPR000641">
    <property type="entry name" value="CbxX/CfxQ"/>
</dbReference>
<feature type="domain" description="AAA+ ATPase" evidence="4">
    <location>
        <begin position="633"/>
        <end position="772"/>
    </location>
</feature>
<comment type="caution">
    <text evidence="5">The sequence shown here is derived from an EMBL/GenBank/DDBJ whole genome shotgun (WGS) entry which is preliminary data.</text>
</comment>
<dbReference type="OrthoDB" id="9806903at2"/>
<dbReference type="FunFam" id="3.40.50.300:FF:000216">
    <property type="entry name" value="Type VII secretion ATPase EccA"/>
    <property type="match status" value="2"/>
</dbReference>
<dbReference type="InterPro" id="IPR050773">
    <property type="entry name" value="CbxX/CfxQ_RuBisCO_ESX"/>
</dbReference>
<proteinExistence type="inferred from homology"/>
<comment type="similarity">
    <text evidence="1">Belongs to the CbxX/CfxQ family.</text>
</comment>
<evidence type="ECO:0000259" key="4">
    <source>
        <dbReference type="SMART" id="SM00382"/>
    </source>
</evidence>
<dbReference type="InterPro" id="IPR012334">
    <property type="entry name" value="Pectin_lyas_fold"/>
</dbReference>
<dbReference type="CDD" id="cd00009">
    <property type="entry name" value="AAA"/>
    <property type="match status" value="2"/>
</dbReference>
<dbReference type="Gene3D" id="2.160.20.10">
    <property type="entry name" value="Single-stranded right-handed beta-helix, Pectin lyase-like"/>
    <property type="match status" value="1"/>
</dbReference>
<evidence type="ECO:0000256" key="1">
    <source>
        <dbReference type="ARBA" id="ARBA00010378"/>
    </source>
</evidence>
<dbReference type="GO" id="GO:0016887">
    <property type="term" value="F:ATP hydrolysis activity"/>
    <property type="evidence" value="ECO:0007669"/>
    <property type="project" value="InterPro"/>
</dbReference>
<protein>
    <recommendedName>
        <fullName evidence="4">AAA+ ATPase domain-containing protein</fullName>
    </recommendedName>
</protein>
<dbReference type="EMBL" id="NGJZ01000002">
    <property type="protein sequence ID" value="RSU07091.1"/>
    <property type="molecule type" value="Genomic_DNA"/>
</dbReference>
<dbReference type="InterPro" id="IPR003593">
    <property type="entry name" value="AAA+_ATPase"/>
</dbReference>
<dbReference type="PANTHER" id="PTHR43392:SF2">
    <property type="entry name" value="AAA-TYPE ATPASE FAMILY PROTEIN _ ANKYRIN REPEAT FAMILY PROTEIN"/>
    <property type="match status" value="1"/>
</dbReference>
<gene>
    <name evidence="5" type="ORF">CBF30_07490</name>
</gene>
<dbReference type="PANTHER" id="PTHR43392">
    <property type="entry name" value="AAA-TYPE ATPASE FAMILY PROTEIN / ANKYRIN REPEAT FAMILY PROTEIN"/>
    <property type="match status" value="1"/>
</dbReference>
<dbReference type="Gene3D" id="1.10.8.60">
    <property type="match status" value="2"/>
</dbReference>
<evidence type="ECO:0000256" key="3">
    <source>
        <dbReference type="ARBA" id="ARBA00022840"/>
    </source>
</evidence>
<dbReference type="PRINTS" id="PR00819">
    <property type="entry name" value="CBXCFQXSUPER"/>
</dbReference>
<sequence length="858" mass="96866">MMKRTYRVGKGFGKKNFDQAINMAGNGDVIMLDPGTYSFMAGYTLKHSISIIGTSEDPRDVKLQSVFTLRNGQSLTLKNLVLTTNNSNGINLKERTHLEAEKVVFQGELTGEYPVVWVENSTASFINCEIEYSHNSGAVYAVDASNLTFNGCIIDSVHVNDSNLVICNSQIVTILSSKRSTVQGQEYLEVLENQVDTVSILLQEGTRSEFDLLAIPQGLVHLKVLDSILNVTALELPDQQKLNLLINQKGQTTLDDSQVEVYNLDEEGKIVEQHSAQVVTEKAQEEIVEAEDTDYFNEWLDEELPGQLEEAEEISDPQAATALQKLNELNGLEKVKQQALKFIKMVQFNQQREAQGLKANAITLHSLFLGNPGTGKTTVARLLGEILADEGVIRERKFVEVDRTDLVDEIIGGTAKRTMEKLVQATGGVLFIDEAYSLFSEGQNDFGREAVDTILKYIEDHREDIMVIFAGYTDKMQNFINMNPGLRSRVPNVFVFEDYTPTEIAEIGYHHLLENDYSVAEQRYKELVSYRYGHSMDASNARWVRNFNDELISIMADRVLETNSQDTMTITSEDLDQLTGGNLDEKQARITEQIEKLNQLVGLETIKVEVKNLIKEAQANRELLKVSPHMIKPAYHMVFEGNPGTGKTSVAEIIAKLFYNLDILPTPNVKVVERSNLVGSYVGHTEKNTKMVIEEAMGGVLFVDEAYQLTLENSGNDFGKQAVETLLTALENYRDKFVVIFAGYTNEMEHFLNANPGLRSRVQKRIIFPDYTPDEIAQIVRNILKRNWQFDEQRLQTLVSDLYQKVPANERANGRWARNFSEALEKQQKIYIVDKHIKGAEICQIQNELIEEVVEHFL</sequence>
<dbReference type="InterPro" id="IPR041627">
    <property type="entry name" value="AAA_lid_6"/>
</dbReference>
<name>A0A430AGR4_9ENTE</name>
<dbReference type="Proteomes" id="UP000288669">
    <property type="component" value="Unassembled WGS sequence"/>
</dbReference>
<dbReference type="Gene3D" id="3.40.50.300">
    <property type="entry name" value="P-loop containing nucleotide triphosphate hydrolases"/>
    <property type="match status" value="2"/>
</dbReference>
<dbReference type="Pfam" id="PF17866">
    <property type="entry name" value="AAA_lid_6"/>
    <property type="match status" value="1"/>
</dbReference>
<dbReference type="InterPro" id="IPR027417">
    <property type="entry name" value="P-loop_NTPase"/>
</dbReference>
<dbReference type="AlphaFoldDB" id="A0A430AGR4"/>
<keyword evidence="6" id="KW-1185">Reference proteome</keyword>
<accession>A0A430AGR4</accession>
<keyword evidence="3" id="KW-0067">ATP-binding</keyword>
<reference evidence="5 6" key="1">
    <citation type="submission" date="2017-05" db="EMBL/GenBank/DDBJ databases">
        <title>Vagococcus spp. assemblies.</title>
        <authorList>
            <person name="Gulvik C.A."/>
        </authorList>
    </citation>
    <scope>NUCLEOTIDE SEQUENCE [LARGE SCALE GENOMIC DNA]</scope>
    <source>
        <strain evidence="5 6">DSM 24756</strain>
    </source>
</reference>
<dbReference type="GO" id="GO:0005524">
    <property type="term" value="F:ATP binding"/>
    <property type="evidence" value="ECO:0007669"/>
    <property type="project" value="UniProtKB-KW"/>
</dbReference>
<dbReference type="SMART" id="SM00382">
    <property type="entry name" value="AAA"/>
    <property type="match status" value="2"/>
</dbReference>
<dbReference type="InterPro" id="IPR003959">
    <property type="entry name" value="ATPase_AAA_core"/>
</dbReference>
<evidence type="ECO:0000256" key="2">
    <source>
        <dbReference type="ARBA" id="ARBA00022741"/>
    </source>
</evidence>
<evidence type="ECO:0000313" key="6">
    <source>
        <dbReference type="Proteomes" id="UP000288669"/>
    </source>
</evidence>
<evidence type="ECO:0000313" key="5">
    <source>
        <dbReference type="EMBL" id="RSU07091.1"/>
    </source>
</evidence>